<proteinExistence type="predicted"/>
<reference evidence="2" key="1">
    <citation type="submission" date="2022-11" db="UniProtKB">
        <authorList>
            <consortium name="WormBaseParasite"/>
        </authorList>
    </citation>
    <scope>IDENTIFICATION</scope>
</reference>
<evidence type="ECO:0000313" key="1">
    <source>
        <dbReference type="Proteomes" id="UP000887579"/>
    </source>
</evidence>
<sequence>MNPAFKVSRRQIFSLPNSIIYYIAKNPSSPKYGWKTCSGKSCSSRNSAKKIIFNKVDFKIWITDTVRIEPPKQTDNNIISSIISKIHRCEVKSFNIQNAEIYFDQLVYLTTNAECLSIYTTTILSRNGDKISLPNIIEFLPKIDNVFFYDATVFIITSNTVKELIKLPQFSKIWLFQLYNIPDSFDIDTFYDYIKKKKNTHFYLKFNETISEEYKNRLNIVIDELIKAQRGFLIPYITFPGLDEIKRKQLFERHMN</sequence>
<protein>
    <submittedName>
        <fullName evidence="2">Uncharacterized protein</fullName>
    </submittedName>
</protein>
<name>A0AC34GUU0_9BILA</name>
<evidence type="ECO:0000313" key="2">
    <source>
        <dbReference type="WBParaSite" id="ES5_v2.g8720.t1"/>
    </source>
</evidence>
<dbReference type="Proteomes" id="UP000887579">
    <property type="component" value="Unplaced"/>
</dbReference>
<dbReference type="WBParaSite" id="ES5_v2.g8720.t1">
    <property type="protein sequence ID" value="ES5_v2.g8720.t1"/>
    <property type="gene ID" value="ES5_v2.g8720"/>
</dbReference>
<organism evidence="1 2">
    <name type="scientific">Panagrolaimus sp. ES5</name>
    <dbReference type="NCBI Taxonomy" id="591445"/>
    <lineage>
        <taxon>Eukaryota</taxon>
        <taxon>Metazoa</taxon>
        <taxon>Ecdysozoa</taxon>
        <taxon>Nematoda</taxon>
        <taxon>Chromadorea</taxon>
        <taxon>Rhabditida</taxon>
        <taxon>Tylenchina</taxon>
        <taxon>Panagrolaimomorpha</taxon>
        <taxon>Panagrolaimoidea</taxon>
        <taxon>Panagrolaimidae</taxon>
        <taxon>Panagrolaimus</taxon>
    </lineage>
</organism>
<accession>A0AC34GUU0</accession>